<evidence type="ECO:0000313" key="1">
    <source>
        <dbReference type="EMBL" id="RLM79839.1"/>
    </source>
</evidence>
<dbReference type="OrthoDB" id="690997at2759"/>
<protein>
    <submittedName>
        <fullName evidence="1">Uncharacterized protein</fullName>
    </submittedName>
</protein>
<keyword evidence="2" id="KW-1185">Reference proteome</keyword>
<dbReference type="STRING" id="4540.A0A3L6QHY2"/>
<name>A0A3L6QHY2_PANMI</name>
<organism evidence="1 2">
    <name type="scientific">Panicum miliaceum</name>
    <name type="common">Proso millet</name>
    <name type="synonym">Broomcorn millet</name>
    <dbReference type="NCBI Taxonomy" id="4540"/>
    <lineage>
        <taxon>Eukaryota</taxon>
        <taxon>Viridiplantae</taxon>
        <taxon>Streptophyta</taxon>
        <taxon>Embryophyta</taxon>
        <taxon>Tracheophyta</taxon>
        <taxon>Spermatophyta</taxon>
        <taxon>Magnoliopsida</taxon>
        <taxon>Liliopsida</taxon>
        <taxon>Poales</taxon>
        <taxon>Poaceae</taxon>
        <taxon>PACMAD clade</taxon>
        <taxon>Panicoideae</taxon>
        <taxon>Panicodae</taxon>
        <taxon>Paniceae</taxon>
        <taxon>Panicinae</taxon>
        <taxon>Panicum</taxon>
        <taxon>Panicum sect. Panicum</taxon>
    </lineage>
</organism>
<gene>
    <name evidence="1" type="ORF">C2845_PM12G18770</name>
</gene>
<dbReference type="AlphaFoldDB" id="A0A3L6QHY2"/>
<reference evidence="2" key="1">
    <citation type="journal article" date="2019" name="Nat. Commun.">
        <title>The genome of broomcorn millet.</title>
        <authorList>
            <person name="Zou C."/>
            <person name="Miki D."/>
            <person name="Li D."/>
            <person name="Tang Q."/>
            <person name="Xiao L."/>
            <person name="Rajput S."/>
            <person name="Deng P."/>
            <person name="Jia W."/>
            <person name="Huang R."/>
            <person name="Zhang M."/>
            <person name="Sun Y."/>
            <person name="Hu J."/>
            <person name="Fu X."/>
            <person name="Schnable P.S."/>
            <person name="Li F."/>
            <person name="Zhang H."/>
            <person name="Feng B."/>
            <person name="Zhu X."/>
            <person name="Liu R."/>
            <person name="Schnable J.C."/>
            <person name="Zhu J.-K."/>
            <person name="Zhang H."/>
        </authorList>
    </citation>
    <scope>NUCLEOTIDE SEQUENCE [LARGE SCALE GENOMIC DNA]</scope>
</reference>
<comment type="caution">
    <text evidence="1">The sequence shown here is derived from an EMBL/GenBank/DDBJ whole genome shotgun (WGS) entry which is preliminary data.</text>
</comment>
<sequence>MAMAYVIQVAPQARTTEGENKAAEVQDWRGGGYCRRWGCCNSGYYGGCRCCAHPDQVLEPMYRPEFVEVHN</sequence>
<dbReference type="EMBL" id="PQIB02000012">
    <property type="protein sequence ID" value="RLM79839.1"/>
    <property type="molecule type" value="Genomic_DNA"/>
</dbReference>
<evidence type="ECO:0000313" key="2">
    <source>
        <dbReference type="Proteomes" id="UP000275267"/>
    </source>
</evidence>
<dbReference type="Proteomes" id="UP000275267">
    <property type="component" value="Unassembled WGS sequence"/>
</dbReference>
<proteinExistence type="predicted"/>
<accession>A0A3L6QHY2</accession>